<evidence type="ECO:0000313" key="8">
    <source>
        <dbReference type="Proteomes" id="UP000198228"/>
    </source>
</evidence>
<organism evidence="7 8">
    <name type="scientific">Micromonospora purpureochromogenes</name>
    <dbReference type="NCBI Taxonomy" id="47872"/>
    <lineage>
        <taxon>Bacteria</taxon>
        <taxon>Bacillati</taxon>
        <taxon>Actinomycetota</taxon>
        <taxon>Actinomycetes</taxon>
        <taxon>Micromonosporales</taxon>
        <taxon>Micromonosporaceae</taxon>
        <taxon>Micromonospora</taxon>
    </lineage>
</organism>
<keyword evidence="4" id="KW-0045">Antibiotic biosynthesis</keyword>
<evidence type="ECO:0000259" key="6">
    <source>
        <dbReference type="Pfam" id="PF02668"/>
    </source>
</evidence>
<accession>A0A1C4ZQ59</accession>
<dbReference type="Pfam" id="PF02668">
    <property type="entry name" value="TauD"/>
    <property type="match status" value="1"/>
</dbReference>
<evidence type="ECO:0000256" key="5">
    <source>
        <dbReference type="SAM" id="MobiDB-lite"/>
    </source>
</evidence>
<protein>
    <submittedName>
        <fullName evidence="7">Taurine dioxygenase, alpha-ketoglutarate-dependent</fullName>
    </submittedName>
</protein>
<gene>
    <name evidence="7" type="ORF">GA0074696_4695</name>
</gene>
<dbReference type="PANTHER" id="PTHR10696">
    <property type="entry name" value="GAMMA-BUTYROBETAINE HYDROXYLASE-RELATED"/>
    <property type="match status" value="1"/>
</dbReference>
<sequence>MSARSEPGLRAPQSRTKDGGVSGPAPRRRGTGAVASPVSRRVLVDEEFVLLVEAAVPDLDLAGWLAGRREELLRDLDRHGAVFFRGFEVRTADDFGQAARAVRPDLLGYLERAAPRHEVADRVFTSTEFNAEQWIPLHHEMSYSHNWPTHLYFWCEQPATGSGGATPLASERVITPLIPAEVRERFLRSGVCYVRNYGPHLDLPWQEAFQTTDRAEVEAYCAASATEFTWLGSDGLRTRARRQAVATHPRTGETVWFNHAHLFHVSNMPAEVSGALLREYGPDGLPRNAYYGDGEPIPDEVVTGIRELYRRHAVSVPWQRGDVLVVDNFLATHGREPFSGDRQILVAMSDLYVNRSVR</sequence>
<evidence type="ECO:0000256" key="3">
    <source>
        <dbReference type="ARBA" id="ARBA00023004"/>
    </source>
</evidence>
<evidence type="ECO:0000256" key="2">
    <source>
        <dbReference type="ARBA" id="ARBA00023002"/>
    </source>
</evidence>
<name>A0A1C4ZQ59_9ACTN</name>
<dbReference type="InterPro" id="IPR050411">
    <property type="entry name" value="AlphaKG_dependent_hydroxylases"/>
</dbReference>
<dbReference type="Gene3D" id="3.60.130.10">
    <property type="entry name" value="Clavaminate synthase-like"/>
    <property type="match status" value="1"/>
</dbReference>
<dbReference type="SUPFAM" id="SSF51197">
    <property type="entry name" value="Clavaminate synthase-like"/>
    <property type="match status" value="1"/>
</dbReference>
<dbReference type="InterPro" id="IPR042098">
    <property type="entry name" value="TauD-like_sf"/>
</dbReference>
<reference evidence="7 8" key="1">
    <citation type="submission" date="2016-06" db="EMBL/GenBank/DDBJ databases">
        <authorList>
            <person name="Kjaerup R.B."/>
            <person name="Dalgaard T.S."/>
            <person name="Juul-Madsen H.R."/>
        </authorList>
    </citation>
    <scope>NUCLEOTIDE SEQUENCE [LARGE SCALE GENOMIC DNA]</scope>
    <source>
        <strain evidence="7 8">DSM 43821</strain>
    </source>
</reference>
<keyword evidence="3" id="KW-0408">Iron</keyword>
<dbReference type="Proteomes" id="UP000198228">
    <property type="component" value="Chromosome I"/>
</dbReference>
<keyword evidence="2" id="KW-0560">Oxidoreductase</keyword>
<keyword evidence="7" id="KW-0223">Dioxygenase</keyword>
<dbReference type="InterPro" id="IPR003819">
    <property type="entry name" value="TauD/TfdA-like"/>
</dbReference>
<evidence type="ECO:0000256" key="4">
    <source>
        <dbReference type="ARBA" id="ARBA00023194"/>
    </source>
</evidence>
<feature type="domain" description="TauD/TfdA-like" evidence="6">
    <location>
        <begin position="55"/>
        <end position="346"/>
    </location>
</feature>
<comment type="cofactor">
    <cofactor evidence="1">
        <name>Fe(2+)</name>
        <dbReference type="ChEBI" id="CHEBI:29033"/>
    </cofactor>
</comment>
<evidence type="ECO:0000256" key="1">
    <source>
        <dbReference type="ARBA" id="ARBA00001954"/>
    </source>
</evidence>
<dbReference type="GO" id="GO:0017000">
    <property type="term" value="P:antibiotic biosynthetic process"/>
    <property type="evidence" value="ECO:0007669"/>
    <property type="project" value="UniProtKB-KW"/>
</dbReference>
<dbReference type="GO" id="GO:0051213">
    <property type="term" value="F:dioxygenase activity"/>
    <property type="evidence" value="ECO:0007669"/>
    <property type="project" value="UniProtKB-KW"/>
</dbReference>
<proteinExistence type="predicted"/>
<dbReference type="AlphaFoldDB" id="A0A1C4ZQ59"/>
<evidence type="ECO:0000313" key="7">
    <source>
        <dbReference type="EMBL" id="SCF34901.1"/>
    </source>
</evidence>
<dbReference type="EMBL" id="LT607410">
    <property type="protein sequence ID" value="SCF34901.1"/>
    <property type="molecule type" value="Genomic_DNA"/>
</dbReference>
<dbReference type="PANTHER" id="PTHR10696:SF56">
    <property type="entry name" value="TAUD_TFDA-LIKE DOMAIN-CONTAINING PROTEIN"/>
    <property type="match status" value="1"/>
</dbReference>
<feature type="region of interest" description="Disordered" evidence="5">
    <location>
        <begin position="1"/>
        <end position="36"/>
    </location>
</feature>